<evidence type="ECO:0000313" key="4">
    <source>
        <dbReference type="Proteomes" id="UP000001364"/>
    </source>
</evidence>
<sequence>MEGMDFRDVSVLLVDDNANMRKVVGTMLKAAGVRRIREANDGLEGLKIFQTQEIDIIFTDLMMQPVDGLAFIRWVRTSTASPNHFVPIIMMTGHATQRTLNEARMAGVTEFLAKPLTARGVMHRINEIVNNPRPFVRASEYFGPCRRRRIDHDFQGVERRGAAAAAAQAPVQDALEEMDLEDIY</sequence>
<name>A0A0H3C7W7_CAUVN</name>
<dbReference type="RefSeq" id="WP_012640218.1">
    <property type="nucleotide sequence ID" value="NC_011916.1"/>
</dbReference>
<dbReference type="PATRIC" id="fig|565050.3.peg.1412"/>
<dbReference type="HOGENOM" id="CLU_000445_69_12_5"/>
<dbReference type="OrthoDB" id="9786548at2"/>
<dbReference type="InterPro" id="IPR052048">
    <property type="entry name" value="ST_Response_Regulator"/>
</dbReference>
<dbReference type="InterPro" id="IPR001789">
    <property type="entry name" value="Sig_transdc_resp-reg_receiver"/>
</dbReference>
<dbReference type="SUPFAM" id="SSF52172">
    <property type="entry name" value="CheY-like"/>
    <property type="match status" value="1"/>
</dbReference>
<dbReference type="PhylomeDB" id="A0A0H3C7W7"/>
<dbReference type="PANTHER" id="PTHR43228">
    <property type="entry name" value="TWO-COMPONENT RESPONSE REGULATOR"/>
    <property type="match status" value="1"/>
</dbReference>
<dbReference type="Pfam" id="PF00072">
    <property type="entry name" value="Response_reg"/>
    <property type="match status" value="1"/>
</dbReference>
<dbReference type="KEGG" id="ccs:CCNA_01426"/>
<keyword evidence="1" id="KW-0597">Phosphoprotein</keyword>
<proteinExistence type="predicted"/>
<dbReference type="PROSITE" id="PS50110">
    <property type="entry name" value="RESPONSE_REGULATORY"/>
    <property type="match status" value="1"/>
</dbReference>
<evidence type="ECO:0000256" key="1">
    <source>
        <dbReference type="PROSITE-ProRule" id="PRU00169"/>
    </source>
</evidence>
<evidence type="ECO:0000259" key="2">
    <source>
        <dbReference type="PROSITE" id="PS50110"/>
    </source>
</evidence>
<gene>
    <name evidence="3" type="primary">cleB</name>
    <name evidence="3" type="ordered locus">CCNA_01426</name>
</gene>
<dbReference type="SMART" id="SM00448">
    <property type="entry name" value="REC"/>
    <property type="match status" value="1"/>
</dbReference>
<keyword evidence="4" id="KW-1185">Reference proteome</keyword>
<evidence type="ECO:0000313" key="3">
    <source>
        <dbReference type="EMBL" id="ACL94891.1"/>
    </source>
</evidence>
<feature type="modified residue" description="4-aspartylphosphate" evidence="1">
    <location>
        <position position="60"/>
    </location>
</feature>
<dbReference type="GO" id="GO:0000160">
    <property type="term" value="P:phosphorelay signal transduction system"/>
    <property type="evidence" value="ECO:0007669"/>
    <property type="project" value="InterPro"/>
</dbReference>
<dbReference type="EMBL" id="CP001340">
    <property type="protein sequence ID" value="ACL94891.1"/>
    <property type="molecule type" value="Genomic_DNA"/>
</dbReference>
<dbReference type="GeneID" id="7330155"/>
<dbReference type="InterPro" id="IPR011006">
    <property type="entry name" value="CheY-like_superfamily"/>
</dbReference>
<dbReference type="Gene3D" id="3.40.50.2300">
    <property type="match status" value="1"/>
</dbReference>
<dbReference type="AlphaFoldDB" id="A0A0H3C7W7"/>
<feature type="domain" description="Response regulatory" evidence="2">
    <location>
        <begin position="10"/>
        <end position="129"/>
    </location>
</feature>
<reference evidence="3 4" key="1">
    <citation type="journal article" date="2010" name="J. Bacteriol.">
        <title>The genetic basis of laboratory adaptation in Caulobacter crescentus.</title>
        <authorList>
            <person name="Marks M.E."/>
            <person name="Castro-Rojas C.M."/>
            <person name="Teiling C."/>
            <person name="Du L."/>
            <person name="Kapatral V."/>
            <person name="Walunas T.L."/>
            <person name="Crosson S."/>
        </authorList>
    </citation>
    <scope>NUCLEOTIDE SEQUENCE [LARGE SCALE GENOMIC DNA]</scope>
    <source>
        <strain evidence="4">NA1000 / CB15N</strain>
    </source>
</reference>
<organism evidence="3 4">
    <name type="scientific">Caulobacter vibrioides (strain NA1000 / CB15N)</name>
    <name type="common">Caulobacter crescentus</name>
    <dbReference type="NCBI Taxonomy" id="565050"/>
    <lineage>
        <taxon>Bacteria</taxon>
        <taxon>Pseudomonadati</taxon>
        <taxon>Pseudomonadota</taxon>
        <taxon>Alphaproteobacteria</taxon>
        <taxon>Caulobacterales</taxon>
        <taxon>Caulobacteraceae</taxon>
        <taxon>Caulobacter</taxon>
    </lineage>
</organism>
<accession>A0A0H3C7W7</accession>
<protein>
    <submittedName>
        <fullName evidence="3">Single domain receiver protein CleB</fullName>
    </submittedName>
</protein>
<dbReference type="Proteomes" id="UP000001364">
    <property type="component" value="Chromosome"/>
</dbReference>
<dbReference type="CDD" id="cd17546">
    <property type="entry name" value="REC_hyHK_CKI1_RcsC-like"/>
    <property type="match status" value="1"/>
</dbReference>
<dbReference type="RefSeq" id="YP_002516799.1">
    <property type="nucleotide sequence ID" value="NC_011916.1"/>
</dbReference>
<dbReference type="PANTHER" id="PTHR43228:SF1">
    <property type="entry name" value="TWO-COMPONENT RESPONSE REGULATOR ARR22"/>
    <property type="match status" value="1"/>
</dbReference>